<keyword evidence="4" id="KW-1185">Reference proteome</keyword>
<protein>
    <submittedName>
        <fullName evidence="3">BolA/IbaG family iron-sulfur metabolism protein</fullName>
    </submittedName>
</protein>
<reference evidence="3" key="1">
    <citation type="submission" date="2023-01" db="EMBL/GenBank/DDBJ databases">
        <title>Whole genome sequence of Paucibacter sp. S2-9 isolated from pond sediment.</title>
        <authorList>
            <person name="Jung J.Y."/>
        </authorList>
    </citation>
    <scope>NUCLEOTIDE SEQUENCE</scope>
    <source>
        <strain evidence="3">S2-9</strain>
    </source>
</reference>
<dbReference type="SUPFAM" id="SSF82657">
    <property type="entry name" value="BolA-like"/>
    <property type="match status" value="1"/>
</dbReference>
<sequence length="89" mass="10052">MADPTPAEVQQYIANGLDCQVLQVEGDGRHFFATIVSTEFEGLNRVRRHQRVYQALGERMREQIHALSMKTLTPAEHAAAAAEPQHHHH</sequence>
<comment type="similarity">
    <text evidence="1 2">Belongs to the BolA/IbaG family.</text>
</comment>
<evidence type="ECO:0000256" key="2">
    <source>
        <dbReference type="RuleBase" id="RU003860"/>
    </source>
</evidence>
<organism evidence="3 4">
    <name type="scientific">Paucibacter sediminis</name>
    <dbReference type="NCBI Taxonomy" id="3019553"/>
    <lineage>
        <taxon>Bacteria</taxon>
        <taxon>Pseudomonadati</taxon>
        <taxon>Pseudomonadota</taxon>
        <taxon>Betaproteobacteria</taxon>
        <taxon>Burkholderiales</taxon>
        <taxon>Sphaerotilaceae</taxon>
        <taxon>Roseateles</taxon>
    </lineage>
</organism>
<dbReference type="PANTHER" id="PTHR46229">
    <property type="entry name" value="BOLA TRANSCRIPTION REGULATOR"/>
    <property type="match status" value="1"/>
</dbReference>
<dbReference type="Proteomes" id="UP001177769">
    <property type="component" value="Chromosome"/>
</dbReference>
<dbReference type="InterPro" id="IPR002634">
    <property type="entry name" value="BolA"/>
</dbReference>
<dbReference type="EMBL" id="CP116346">
    <property type="protein sequence ID" value="WIT12468.1"/>
    <property type="molecule type" value="Genomic_DNA"/>
</dbReference>
<accession>A0AA95NHF7</accession>
<dbReference type="InterPro" id="IPR036065">
    <property type="entry name" value="BolA-like_sf"/>
</dbReference>
<evidence type="ECO:0000256" key="1">
    <source>
        <dbReference type="ARBA" id="ARBA00005578"/>
    </source>
</evidence>
<dbReference type="PANTHER" id="PTHR46229:SF2">
    <property type="entry name" value="BOLA-LIKE PROTEIN 1"/>
    <property type="match status" value="1"/>
</dbReference>
<evidence type="ECO:0000313" key="3">
    <source>
        <dbReference type="EMBL" id="WIT12468.1"/>
    </source>
</evidence>
<dbReference type="Pfam" id="PF01722">
    <property type="entry name" value="BolA"/>
    <property type="match status" value="1"/>
</dbReference>
<gene>
    <name evidence="3" type="ORF">PFX98_02340</name>
</gene>
<dbReference type="AlphaFoldDB" id="A0AA95NHF7"/>
<dbReference type="RefSeq" id="WP_285233566.1">
    <property type="nucleotide sequence ID" value="NZ_CP116346.1"/>
</dbReference>
<proteinExistence type="inferred from homology"/>
<name>A0AA95NHF7_9BURK</name>
<dbReference type="Gene3D" id="3.30.300.90">
    <property type="entry name" value="BolA-like"/>
    <property type="match status" value="1"/>
</dbReference>
<dbReference type="KEGG" id="pais:PFX98_02340"/>
<dbReference type="InterPro" id="IPR050961">
    <property type="entry name" value="BolA/IbaG_stress_morph_reg"/>
</dbReference>
<evidence type="ECO:0000313" key="4">
    <source>
        <dbReference type="Proteomes" id="UP001177769"/>
    </source>
</evidence>